<proteinExistence type="predicted"/>
<reference evidence="1 2" key="1">
    <citation type="submission" date="2023-01" db="EMBL/GenBank/DDBJ databases">
        <title>Novel diversity within Roseofilum (Cyanobacteria; Desertifilaceae) from marine benthic mats with descriptions of four novel species.</title>
        <authorList>
            <person name="Wang Y."/>
            <person name="Berthold D.E."/>
            <person name="Hu J."/>
            <person name="Lefler F.W."/>
            <person name="Laughinghouse H.D. IV."/>
        </authorList>
    </citation>
    <scope>NUCLEOTIDE SEQUENCE [LARGE SCALE GENOMIC DNA]</scope>
    <source>
        <strain evidence="1 2">BLCC-M91</strain>
    </source>
</reference>
<organism evidence="1 2">
    <name type="scientific">Roseofilum halophilum BLCC-M91</name>
    <dbReference type="NCBI Taxonomy" id="3022259"/>
    <lineage>
        <taxon>Bacteria</taxon>
        <taxon>Bacillati</taxon>
        <taxon>Cyanobacteriota</taxon>
        <taxon>Cyanophyceae</taxon>
        <taxon>Desertifilales</taxon>
        <taxon>Desertifilaceae</taxon>
        <taxon>Roseofilum</taxon>
        <taxon>Roseofilum halophilum</taxon>
    </lineage>
</organism>
<sequence>MSKKTKKQTKSYGCQQVLLHPNKDLQYGEKPDNWEASAKRIKRGLYQSAAGCLINADCNGAANIRKNCIWKAQA</sequence>
<evidence type="ECO:0008006" key="3">
    <source>
        <dbReference type="Google" id="ProtNLM"/>
    </source>
</evidence>
<keyword evidence="2" id="KW-1185">Reference proteome</keyword>
<dbReference type="Proteomes" id="UP001231370">
    <property type="component" value="Unassembled WGS sequence"/>
</dbReference>
<name>A0ABT7BQU9_9CYAN</name>
<dbReference type="EMBL" id="JAQPOK010000165">
    <property type="protein sequence ID" value="MDJ1181460.1"/>
    <property type="molecule type" value="Genomic_DNA"/>
</dbReference>
<dbReference type="RefSeq" id="WP_283764756.1">
    <property type="nucleotide sequence ID" value="NZ_JAQPOK010000165.1"/>
</dbReference>
<comment type="caution">
    <text evidence="1">The sequence shown here is derived from an EMBL/GenBank/DDBJ whole genome shotgun (WGS) entry which is preliminary data.</text>
</comment>
<protein>
    <recommendedName>
        <fullName evidence="3">Transposase</fullName>
    </recommendedName>
</protein>
<evidence type="ECO:0000313" key="2">
    <source>
        <dbReference type="Proteomes" id="UP001231370"/>
    </source>
</evidence>
<gene>
    <name evidence="1" type="ORF">PJF56_21580</name>
</gene>
<evidence type="ECO:0000313" key="1">
    <source>
        <dbReference type="EMBL" id="MDJ1181460.1"/>
    </source>
</evidence>
<accession>A0ABT7BQU9</accession>